<protein>
    <recommendedName>
        <fullName evidence="3">LTD domain-containing protein</fullName>
    </recommendedName>
</protein>
<evidence type="ECO:0000313" key="4">
    <source>
        <dbReference type="EMBL" id="GAA1144721.1"/>
    </source>
</evidence>
<feature type="domain" description="LTD" evidence="3">
    <location>
        <begin position="30"/>
        <end position="172"/>
    </location>
</feature>
<dbReference type="PANTHER" id="PTHR11575:SF24">
    <property type="entry name" value="5'-NUCLEOTIDASE"/>
    <property type="match status" value="1"/>
</dbReference>
<evidence type="ECO:0000313" key="5">
    <source>
        <dbReference type="Proteomes" id="UP001499979"/>
    </source>
</evidence>
<dbReference type="InterPro" id="IPR001322">
    <property type="entry name" value="Lamin_tail_dom"/>
</dbReference>
<dbReference type="Proteomes" id="UP001499979">
    <property type="component" value="Unassembled WGS sequence"/>
</dbReference>
<dbReference type="Pfam" id="PF02872">
    <property type="entry name" value="5_nucleotid_C"/>
    <property type="match status" value="1"/>
</dbReference>
<feature type="signal peptide" evidence="2">
    <location>
        <begin position="1"/>
        <end position="36"/>
    </location>
</feature>
<dbReference type="Gene3D" id="3.60.10.10">
    <property type="entry name" value="Endonuclease/exonuclease/phosphatase"/>
    <property type="match status" value="1"/>
</dbReference>
<feature type="region of interest" description="Disordered" evidence="1">
    <location>
        <begin position="1458"/>
        <end position="1477"/>
    </location>
</feature>
<dbReference type="Pfam" id="PF16640">
    <property type="entry name" value="Big_3_5"/>
    <property type="match status" value="2"/>
</dbReference>
<dbReference type="InterPro" id="IPR006311">
    <property type="entry name" value="TAT_signal"/>
</dbReference>
<dbReference type="PROSITE" id="PS51318">
    <property type="entry name" value="TAT"/>
    <property type="match status" value="1"/>
</dbReference>
<dbReference type="InterPro" id="IPR032109">
    <property type="entry name" value="Big_3_5"/>
</dbReference>
<keyword evidence="5" id="KW-1185">Reference proteome</keyword>
<name>A0ABP4EXW6_9ACTN</name>
<dbReference type="InterPro" id="IPR036907">
    <property type="entry name" value="5'-Nucleotdase_C_sf"/>
</dbReference>
<gene>
    <name evidence="4" type="ORF">GCM10009606_24950</name>
</gene>
<dbReference type="Gene3D" id="3.60.21.10">
    <property type="match status" value="1"/>
</dbReference>
<dbReference type="Gene3D" id="3.90.780.10">
    <property type="entry name" value="5'-Nucleotidase, C-terminal domain"/>
    <property type="match status" value="1"/>
</dbReference>
<reference evidence="5" key="1">
    <citation type="journal article" date="2019" name="Int. J. Syst. Evol. Microbiol.">
        <title>The Global Catalogue of Microorganisms (GCM) 10K type strain sequencing project: providing services to taxonomists for standard genome sequencing and annotation.</title>
        <authorList>
            <consortium name="The Broad Institute Genomics Platform"/>
            <consortium name="The Broad Institute Genome Sequencing Center for Infectious Disease"/>
            <person name="Wu L."/>
            <person name="Ma J."/>
        </authorList>
    </citation>
    <scope>NUCLEOTIDE SEQUENCE [LARGE SCALE GENOMIC DNA]</scope>
    <source>
        <strain evidence="5">JCM 11813</strain>
    </source>
</reference>
<dbReference type="InterPro" id="IPR006179">
    <property type="entry name" value="5_nucleotidase/apyrase"/>
</dbReference>
<feature type="chain" id="PRO_5046926264" description="LTD domain-containing protein" evidence="2">
    <location>
        <begin position="37"/>
        <end position="2340"/>
    </location>
</feature>
<evidence type="ECO:0000256" key="1">
    <source>
        <dbReference type="SAM" id="MobiDB-lite"/>
    </source>
</evidence>
<dbReference type="EMBL" id="BAAAJE010000011">
    <property type="protein sequence ID" value="GAA1144721.1"/>
    <property type="molecule type" value="Genomic_DNA"/>
</dbReference>
<dbReference type="InterPro" id="IPR013783">
    <property type="entry name" value="Ig-like_fold"/>
</dbReference>
<dbReference type="RefSeq" id="WP_343907880.1">
    <property type="nucleotide sequence ID" value="NZ_BAAAJE010000011.1"/>
</dbReference>
<dbReference type="PANTHER" id="PTHR11575">
    <property type="entry name" value="5'-NUCLEOTIDASE-RELATED"/>
    <property type="match status" value="1"/>
</dbReference>
<sequence length="2340" mass="240632">MSVPTRSTRPRRTGLLALVLALVASPVALLAAPAQAVPSTSIVISEIFGGNGAGNLYNQDFIELYNPTSSAVNVNGWSVQYRAATSSSGASSKVDLTGWIPAGSYYLVGGASTAPTTAGTISPDAANTGMNLSGTTGVVILSNQGTLLTNAMIGATSNIDYSRIVDLVGYGSTANVYENAATTSSLAAPAPSNTTSIRRTTADADDNSAEFTTAGSGVADPRSCACVAPKALRITEVYTEGGTDAAGYDHDFVELQNTGSAALPMAGLSLQYRAPDGTVTKLKDLAGSLPAGSYDVLQLGTSGSSGQAVPFDPGYDLSATAPDLGKAGGTLFVAKSATAFDTGAGAIDYGSATGQYVTDLVGWGTASAYETTAADAGNLTGTTSLARAAGGVDTDDNSADLASADLSPNASTVVPVRTIPQIQGTGATTPLNGATVATSGVVTAAYAPGTGNFAGFYLQTAGYDPANDATPGASDGIFVFTGSLPVQAVGKHVDISSAKVSEFRGMTELTVTNAANLTVRDATPAEAVVPATVVPGTDCTITGTSTDCLTGAALEAAREAHEGELFLPADPYTVSDSYDGSPWTQSGSEGFQMKGEIGLAANSATPLMIPTELANPTDDAALHAAIGQFNAAHMITLDDGANVDYSSTTGTAFPWLTGPGHTVRIGADVTFAQPVVLDFRNDLWKLQPRSKVDGGTDGSAQGITIEQDRPATPENVGGNVKIATFNMLNYFVDDAETWVSQGGDAYLGADRKCTYYTDRNGSGASPTFPGRVTANTCTWTDGRGVVPPATPVKDGAPGPRGAAQKCGCADLTDAKADFERQQAKEIRAINTMDADVMSLEEVENAIKLGYADRDRAVTHLVDVLNADWNTNHPGDTNPTPRWAYAPSPRLEAQPTIAEQDAIRSAFIYNPRVVETVGRSEILVNSAPFRNAREPLAQAFKRVGGNRDDGFIVIVNHFKSKGGPTDISTVLGTDNNDKGDGAGYYNGDRIRQARALDAFAQSVSEDKGIPAVFLTGDYNAYSKEDPVLTLEDAGWHELAPDNHQKSYSFGGLMGSLDHVFANDAAVGMVTGQTVWAINANEPVYYEYSRYNYNVTNLYDGTTPFRASDHNPEIIGVNAPLNPPPADVDTVQVLASNDFHGRILDDPGSAAAGAAAMAGAVKGLRADNPDTIFAMAGDIIGASTFESFIAQDQPTLDALNEAGLDVSSAGNHEFDKGYHDLRDRVMSDDGADWPYLAANVRLRADDSYALAPEHTARSYEHSNGATWWKELPDGHTVGFVGAVTEDLPSLVAPSALADVYLTHIVDEVNASAEDLKTDGCGGAPCDLVVMLVHEGAPAPDCSTVLDPGNRFGQIVADVDPTVDAIVSGHTHLKYNCKQDVPGWSGRTVTQRPVVSAGQYGSYLNQLEFDYAPGTDDLLDIRQHVLAMKDYDPDGATQDIVDAAVDNANVQGAVSLGSETGPFQRARRQDPTTSTVVENRGGESTLGNLVAEIQRWRTGAQIAFMNPGGLRADLLGSGSYPSDITYRQAADVQPFANTLMTLDLTGAQIKTVLEQQWQRDPDGNVPSRPFLRLGTSKGFQFAADPNRPEGDRITGMWLDGEPIDASATYHVAATNFLVDGGDNFRGLTAGTHKQDTGFTDLQATVDYLAAHPTVSPDFAQHAVDVVLGTVPDGGFVAGDAVTLDVSSLAMTGDQVQADTQDSTVRVYAGDTPVGPAATVGNALRSVPDDAAGTAHVTFTVPAGVTGPTTTFLLRGDRSGTSFPITIPTRDNRTATTVSAGDVTVAYGQPVDLQVEVAPATATGAVTVKDGGTVLGTVTLAGGAGAFTLPAGSLEPGAHTLTLGYGGDDAHQPSTAAVHVTVDKATPVVEATASPATVDPGQTSTVLVQVSATGVTPTGTVTCSAPGMSDVVATLADGGASCAVGPWSTAGNRTVTVSYGGDARTAAGAAAATVTVAKVAPTVSALAAPSTVTQNTGTSQVTVTVSSAGVTPTGTVTCDDGSPADVTLADGTATCTVGPFDTTGTKTVTLTYSGDANTAAGSTTVAISVTPPGGGGGSQVETTVSGQADPIVWGEDGEVEIRVRSKERTTGVVTLDEAGTPVGSASVARNGKAEIVVPAKALAVGSHTLTLKYSGDAKNKPSSATVSVQVVKADSTTSISVDRYVVKVHQGAVSVTARVRSSAGTPGGSVVFSADGVAVATVPVAADGTANALVGPFDSVGPHLVTVRYTGDANTRASDAGTVVLATKATPAMTVDRSPDVVVRNQTRVVLDVSLTAPGQVVTGDVRVTGSSLGSIQGTLVDGAVTLTLPVFRKDGRVDLSVDYLGNRDNERVSRTVSFVVLRG</sequence>
<evidence type="ECO:0000259" key="3">
    <source>
        <dbReference type="PROSITE" id="PS51841"/>
    </source>
</evidence>
<dbReference type="NCBIfam" id="NF033681">
    <property type="entry name" value="ExeM_NucH_DNase"/>
    <property type="match status" value="1"/>
</dbReference>
<dbReference type="InterPro" id="IPR008334">
    <property type="entry name" value="5'-Nucleotdase_C"/>
</dbReference>
<accession>A0ABP4EXW6</accession>
<organism evidence="4 5">
    <name type="scientific">Nocardioides aquiterrae</name>
    <dbReference type="NCBI Taxonomy" id="203799"/>
    <lineage>
        <taxon>Bacteria</taxon>
        <taxon>Bacillati</taxon>
        <taxon>Actinomycetota</taxon>
        <taxon>Actinomycetes</taxon>
        <taxon>Propionibacteriales</taxon>
        <taxon>Nocardioidaceae</taxon>
        <taxon>Nocardioides</taxon>
    </lineage>
</organism>
<feature type="domain" description="LTD" evidence="3">
    <location>
        <begin position="207"/>
        <end position="373"/>
    </location>
</feature>
<dbReference type="InterPro" id="IPR036691">
    <property type="entry name" value="Endo/exonu/phosph_ase_sf"/>
</dbReference>
<dbReference type="CDD" id="cd04486">
    <property type="entry name" value="YhcR_OBF_like"/>
    <property type="match status" value="1"/>
</dbReference>
<proteinExistence type="predicted"/>
<evidence type="ECO:0000256" key="2">
    <source>
        <dbReference type="SAM" id="SignalP"/>
    </source>
</evidence>
<dbReference type="PROSITE" id="PS51841">
    <property type="entry name" value="LTD"/>
    <property type="match status" value="2"/>
</dbReference>
<dbReference type="SUPFAM" id="SSF56300">
    <property type="entry name" value="Metallo-dependent phosphatases"/>
    <property type="match status" value="1"/>
</dbReference>
<dbReference type="InterPro" id="IPR029052">
    <property type="entry name" value="Metallo-depent_PP-like"/>
</dbReference>
<dbReference type="Pfam" id="PF00932">
    <property type="entry name" value="LTD"/>
    <property type="match status" value="1"/>
</dbReference>
<dbReference type="SUPFAM" id="SSF55816">
    <property type="entry name" value="5'-nucleotidase (syn. UDP-sugar hydrolase), C-terminal domain"/>
    <property type="match status" value="1"/>
</dbReference>
<dbReference type="PRINTS" id="PR01607">
    <property type="entry name" value="APYRASEFAMLY"/>
</dbReference>
<dbReference type="SUPFAM" id="SSF56219">
    <property type="entry name" value="DNase I-like"/>
    <property type="match status" value="1"/>
</dbReference>
<dbReference type="Gene3D" id="2.60.40.10">
    <property type="entry name" value="Immunoglobulins"/>
    <property type="match status" value="4"/>
</dbReference>
<keyword evidence="2" id="KW-0732">Signal</keyword>
<comment type="caution">
    <text evidence="4">The sequence shown here is derived from an EMBL/GenBank/DDBJ whole genome shotgun (WGS) entry which is preliminary data.</text>
</comment>
<dbReference type="CDD" id="cd10283">
    <property type="entry name" value="MnuA_DNase1-like"/>
    <property type="match status" value="1"/>
</dbReference>
<dbReference type="InterPro" id="IPR047971">
    <property type="entry name" value="ExeM-like"/>
</dbReference>